<dbReference type="RefSeq" id="WP_311559867.1">
    <property type="nucleotide sequence ID" value="NZ_JAVREJ010000030.1"/>
</dbReference>
<dbReference type="Proteomes" id="UP001183202">
    <property type="component" value="Unassembled WGS sequence"/>
</dbReference>
<dbReference type="Pfam" id="PF09056">
    <property type="entry name" value="Phospholip_A2_3"/>
    <property type="match status" value="1"/>
</dbReference>
<dbReference type="GO" id="GO:0004623">
    <property type="term" value="F:phospholipase A2 activity"/>
    <property type="evidence" value="ECO:0007669"/>
    <property type="project" value="UniProtKB-EC"/>
</dbReference>
<protein>
    <submittedName>
        <fullName evidence="1">Phospholipase A2</fullName>
        <ecNumber evidence="1">3.1.1.4</ecNumber>
    </submittedName>
</protein>
<evidence type="ECO:0000313" key="1">
    <source>
        <dbReference type="EMBL" id="MDT0353352.1"/>
    </source>
</evidence>
<dbReference type="EMBL" id="JAVREJ010000030">
    <property type="protein sequence ID" value="MDT0353352.1"/>
    <property type="molecule type" value="Genomic_DNA"/>
</dbReference>
<dbReference type="Gene3D" id="1.20.90.10">
    <property type="entry name" value="Phospholipase A2 domain"/>
    <property type="match status" value="1"/>
</dbReference>
<name>A0ABU2NIG2_9PSEU</name>
<reference evidence="2" key="1">
    <citation type="submission" date="2023-07" db="EMBL/GenBank/DDBJ databases">
        <title>30 novel species of actinomycetes from the DSMZ collection.</title>
        <authorList>
            <person name="Nouioui I."/>
        </authorList>
    </citation>
    <scope>NUCLEOTIDE SEQUENCE [LARGE SCALE GENOMIC DNA]</scope>
    <source>
        <strain evidence="2">DSM 45834</strain>
    </source>
</reference>
<dbReference type="InterPro" id="IPR015141">
    <property type="entry name" value="PLipase_A2_prok/fun"/>
</dbReference>
<dbReference type="InterPro" id="IPR036444">
    <property type="entry name" value="PLipase_A2_dom_sf"/>
</dbReference>
<proteinExistence type="predicted"/>
<dbReference type="SUPFAM" id="SSF48619">
    <property type="entry name" value="Phospholipase A2, PLA2"/>
    <property type="match status" value="1"/>
</dbReference>
<organism evidence="1 2">
    <name type="scientific">Pseudonocardia charpentierae</name>
    <dbReference type="NCBI Taxonomy" id="3075545"/>
    <lineage>
        <taxon>Bacteria</taxon>
        <taxon>Bacillati</taxon>
        <taxon>Actinomycetota</taxon>
        <taxon>Actinomycetes</taxon>
        <taxon>Pseudonocardiales</taxon>
        <taxon>Pseudonocardiaceae</taxon>
        <taxon>Pseudonocardia</taxon>
    </lineage>
</organism>
<keyword evidence="2" id="KW-1185">Reference proteome</keyword>
<dbReference type="EC" id="3.1.1.4" evidence="1"/>
<keyword evidence="1" id="KW-0378">Hydrolase</keyword>
<gene>
    <name evidence="1" type="ORF">RM445_27960</name>
</gene>
<sequence length="162" mass="17685">MGAEMATMQHLRRPRTLDLVLVAAVAVVAGLLLIWSATPKTHVVDAPATPGNEMLDDHAWGERGCVLPGAGIDSVPGLFDFRHACTHHDGCYQGLNRAGEQAVTDRLRCDDLFRTDLTASCEDLHGAVHNWRARECVDTANAYYEVARSFGRTYYTGRGDAS</sequence>
<evidence type="ECO:0000313" key="2">
    <source>
        <dbReference type="Proteomes" id="UP001183202"/>
    </source>
</evidence>
<accession>A0ABU2NIG2</accession>
<comment type="caution">
    <text evidence="1">The sequence shown here is derived from an EMBL/GenBank/DDBJ whole genome shotgun (WGS) entry which is preliminary data.</text>
</comment>